<dbReference type="SMART" id="SM00091">
    <property type="entry name" value="PAS"/>
    <property type="match status" value="2"/>
</dbReference>
<sequence length="883" mass="98704">MTHALIENALLLFSLCWLLTFNKSLWQRSACNRGKLFAGLWFGVACVIGMSRPLELAPGLIFDARSVVLSMAALFGGTLVGGLAALIAGAYRVWIGGSGVFVGIGSVILPVLFGLAYRHLFLSGHLRIGVWQLLGFGLVLHVAILSIQLLLPGRLGPFVLEQVALPLLLFFPLVVAALGLLLDDMRRRAETLRALHLSEARHRAITQSIPDLLAVLDLDGRILEFSSGDPQLTSAKLEGRHLEDLLGDKEAARIRDYLQLALEHRQPPLVEYRLQTALGERVYEGRARRLERDIDGRPAILWLGRDITERKQFELEKRIAAIAFESQQGMFVTDAQTRILRVNKAFTAITGYQPEDVLGQQAGILGSGRQDATFYQQMWHAIQEHESWQGEIWNRRKNGEIFPEWLSISAVRDDQGQISHYVAALTDITERRAADERIRTLAFYDPLTGLPNRRLLLDRLQQAIFAAERLAHCSALMFIDLDGFKNINDLHGHQTGDLLLQAAATRLQEQVRTSDTVARLGGDEFVVMLENLAQQPDEAADQAEKLGKKILAAMDAPYRIGALQLHSSASIGVVLFSDASAEVEELLTRADISMYEAKSAGKNALRFFDAGMQQLVSERMRLEADIFDGLAREEFTLHIQPQMDEDLGLVGGEALLRWQHPQRGLLAPEQFLESARRARLIQRLDLHILEQACRQLALWSEDPRLAGLSLSVNLSAASLYRDDFVDTLLGMLERHHAQPVRLCLELTETLLLDDIGSACERMERLRARGVRFSIDDFGTGYSSIFYLQRLPLDQLKIDQSFIDHLVDSPASLAITRTIGALAQSLQLQVIAEGVETRAQHALLLNNGCRRFQGHLFGRPMPVTEFERYCEEHLPGGHDDQRRG</sequence>
<dbReference type="InterPro" id="IPR000014">
    <property type="entry name" value="PAS"/>
</dbReference>
<dbReference type="AlphaFoldDB" id="A0A2T5P6S7"/>
<dbReference type="SMART" id="SM00086">
    <property type="entry name" value="PAC"/>
    <property type="match status" value="2"/>
</dbReference>
<dbReference type="Pfam" id="PF13426">
    <property type="entry name" value="PAS_9"/>
    <property type="match status" value="1"/>
</dbReference>
<dbReference type="InterPro" id="IPR001610">
    <property type="entry name" value="PAC"/>
</dbReference>
<dbReference type="Pfam" id="PF00990">
    <property type="entry name" value="GGDEF"/>
    <property type="match status" value="1"/>
</dbReference>
<dbReference type="GO" id="GO:0000155">
    <property type="term" value="F:phosphorelay sensor kinase activity"/>
    <property type="evidence" value="ECO:0007669"/>
    <property type="project" value="InterPro"/>
</dbReference>
<feature type="transmembrane region" description="Helical" evidence="9">
    <location>
        <begin position="129"/>
        <end position="151"/>
    </location>
</feature>
<feature type="transmembrane region" description="Helical" evidence="9">
    <location>
        <begin position="163"/>
        <end position="182"/>
    </location>
</feature>
<dbReference type="CDD" id="cd00130">
    <property type="entry name" value="PAS"/>
    <property type="match status" value="2"/>
</dbReference>
<dbReference type="FunFam" id="3.30.70.270:FF:000001">
    <property type="entry name" value="Diguanylate cyclase domain protein"/>
    <property type="match status" value="1"/>
</dbReference>
<keyword evidence="8 9" id="KW-0472">Membrane</keyword>
<dbReference type="PROSITE" id="PS50112">
    <property type="entry name" value="PAS"/>
    <property type="match status" value="1"/>
</dbReference>
<evidence type="ECO:0000313" key="15">
    <source>
        <dbReference type="Proteomes" id="UP000244064"/>
    </source>
</evidence>
<dbReference type="RefSeq" id="WP_108107895.1">
    <property type="nucleotide sequence ID" value="NZ_QASN01000020.1"/>
</dbReference>
<dbReference type="InterPro" id="IPR013656">
    <property type="entry name" value="PAS_4"/>
</dbReference>
<evidence type="ECO:0000256" key="4">
    <source>
        <dbReference type="ARBA" id="ARBA00022475"/>
    </source>
</evidence>
<feature type="domain" description="EAL" evidence="12">
    <location>
        <begin position="619"/>
        <end position="873"/>
    </location>
</feature>
<evidence type="ECO:0000256" key="6">
    <source>
        <dbReference type="ARBA" id="ARBA00022777"/>
    </source>
</evidence>
<feature type="transmembrane region" description="Helical" evidence="9">
    <location>
        <begin position="94"/>
        <end position="117"/>
    </location>
</feature>
<dbReference type="SUPFAM" id="SSF55073">
    <property type="entry name" value="Nucleotide cyclase"/>
    <property type="match status" value="1"/>
</dbReference>
<dbReference type="PROSITE" id="PS50113">
    <property type="entry name" value="PAC"/>
    <property type="match status" value="1"/>
</dbReference>
<gene>
    <name evidence="14" type="ORF">DBO85_14070</name>
</gene>
<dbReference type="SMART" id="SM00267">
    <property type="entry name" value="GGDEF"/>
    <property type="match status" value="1"/>
</dbReference>
<feature type="transmembrane region" description="Helical" evidence="9">
    <location>
        <begin position="37"/>
        <end position="54"/>
    </location>
</feature>
<dbReference type="Gene3D" id="3.30.450.20">
    <property type="entry name" value="PAS domain"/>
    <property type="match status" value="2"/>
</dbReference>
<evidence type="ECO:0000256" key="3">
    <source>
        <dbReference type="ARBA" id="ARBA00004651"/>
    </source>
</evidence>
<evidence type="ECO:0000256" key="2">
    <source>
        <dbReference type="ARBA" id="ARBA00004533"/>
    </source>
</evidence>
<feature type="transmembrane region" description="Helical" evidence="9">
    <location>
        <begin position="66"/>
        <end position="88"/>
    </location>
</feature>
<dbReference type="InterPro" id="IPR043128">
    <property type="entry name" value="Rev_trsase/Diguanyl_cyclase"/>
</dbReference>
<dbReference type="PANTHER" id="PTHR44757">
    <property type="entry name" value="DIGUANYLATE CYCLASE DGCP"/>
    <property type="match status" value="1"/>
</dbReference>
<dbReference type="OrthoDB" id="9804951at2"/>
<evidence type="ECO:0000259" key="10">
    <source>
        <dbReference type="PROSITE" id="PS50112"/>
    </source>
</evidence>
<dbReference type="Gene3D" id="3.20.20.450">
    <property type="entry name" value="EAL domain"/>
    <property type="match status" value="1"/>
</dbReference>
<dbReference type="CDD" id="cd01949">
    <property type="entry name" value="GGDEF"/>
    <property type="match status" value="1"/>
</dbReference>
<dbReference type="CDD" id="cd01948">
    <property type="entry name" value="EAL"/>
    <property type="match status" value="1"/>
</dbReference>
<evidence type="ECO:0000259" key="12">
    <source>
        <dbReference type="PROSITE" id="PS50883"/>
    </source>
</evidence>
<dbReference type="Pfam" id="PF00563">
    <property type="entry name" value="EAL"/>
    <property type="match status" value="1"/>
</dbReference>
<evidence type="ECO:0000256" key="5">
    <source>
        <dbReference type="ARBA" id="ARBA00022692"/>
    </source>
</evidence>
<keyword evidence="5 9" id="KW-0812">Transmembrane</keyword>
<evidence type="ECO:0000259" key="13">
    <source>
        <dbReference type="PROSITE" id="PS50887"/>
    </source>
</evidence>
<feature type="domain" description="GGDEF" evidence="13">
    <location>
        <begin position="472"/>
        <end position="610"/>
    </location>
</feature>
<dbReference type="InterPro" id="IPR035965">
    <property type="entry name" value="PAS-like_dom_sf"/>
</dbReference>
<keyword evidence="6 14" id="KW-0808">Transferase</keyword>
<dbReference type="InterPro" id="IPR035919">
    <property type="entry name" value="EAL_sf"/>
</dbReference>
<dbReference type="PROSITE" id="PS50887">
    <property type="entry name" value="GGDEF"/>
    <property type="match status" value="1"/>
</dbReference>
<keyword evidence="4" id="KW-1003">Cell membrane</keyword>
<evidence type="ECO:0000256" key="1">
    <source>
        <dbReference type="ARBA" id="ARBA00001946"/>
    </source>
</evidence>
<evidence type="ECO:0000259" key="11">
    <source>
        <dbReference type="PROSITE" id="PS50113"/>
    </source>
</evidence>
<dbReference type="Pfam" id="PF08448">
    <property type="entry name" value="PAS_4"/>
    <property type="match status" value="1"/>
</dbReference>
<comment type="subcellular location">
    <subcellularLocation>
        <location evidence="2">Cell inner membrane</location>
    </subcellularLocation>
    <subcellularLocation>
        <location evidence="3">Cell membrane</location>
        <topology evidence="3">Multi-pass membrane protein</topology>
    </subcellularLocation>
</comment>
<dbReference type="InterPro" id="IPR011620">
    <property type="entry name" value="Sig_transdc_His_kinase_LytS_TM"/>
</dbReference>
<dbReference type="InterPro" id="IPR000160">
    <property type="entry name" value="GGDEF_dom"/>
</dbReference>
<dbReference type="InterPro" id="IPR001633">
    <property type="entry name" value="EAL_dom"/>
</dbReference>
<dbReference type="InterPro" id="IPR000700">
    <property type="entry name" value="PAS-assoc_C"/>
</dbReference>
<reference evidence="14 15" key="1">
    <citation type="submission" date="2018-04" db="EMBL/GenBank/DDBJ databases">
        <title>Pseudomonas sp. nov., isolated from mangrove soil.</title>
        <authorList>
            <person name="Chen C."/>
        </authorList>
    </citation>
    <scope>NUCLEOTIDE SEQUENCE [LARGE SCALE GENOMIC DNA]</scope>
    <source>
        <strain evidence="14 15">TC-11</strain>
    </source>
</reference>
<organism evidence="14 15">
    <name type="scientific">Pseudomonas mangrovi</name>
    <dbReference type="NCBI Taxonomy" id="2161748"/>
    <lineage>
        <taxon>Bacteria</taxon>
        <taxon>Pseudomonadati</taxon>
        <taxon>Pseudomonadota</taxon>
        <taxon>Gammaproteobacteria</taxon>
        <taxon>Pseudomonadales</taxon>
        <taxon>Pseudomonadaceae</taxon>
        <taxon>Pseudomonas</taxon>
    </lineage>
</organism>
<evidence type="ECO:0000313" key="14">
    <source>
        <dbReference type="EMBL" id="PTU73449.1"/>
    </source>
</evidence>
<keyword evidence="15" id="KW-1185">Reference proteome</keyword>
<feature type="domain" description="PAS" evidence="10">
    <location>
        <begin position="315"/>
        <end position="361"/>
    </location>
</feature>
<dbReference type="GO" id="GO:0071555">
    <property type="term" value="P:cell wall organization"/>
    <property type="evidence" value="ECO:0007669"/>
    <property type="project" value="InterPro"/>
</dbReference>
<feature type="domain" description="PAC" evidence="11">
    <location>
        <begin position="388"/>
        <end position="440"/>
    </location>
</feature>
<evidence type="ECO:0000256" key="7">
    <source>
        <dbReference type="ARBA" id="ARBA00022989"/>
    </source>
</evidence>
<keyword evidence="7 9" id="KW-1133">Transmembrane helix</keyword>
<dbReference type="SMART" id="SM00052">
    <property type="entry name" value="EAL"/>
    <property type="match status" value="1"/>
</dbReference>
<comment type="cofactor">
    <cofactor evidence="1">
        <name>Mg(2+)</name>
        <dbReference type="ChEBI" id="CHEBI:18420"/>
    </cofactor>
</comment>
<dbReference type="SUPFAM" id="SSF141868">
    <property type="entry name" value="EAL domain-like"/>
    <property type="match status" value="1"/>
</dbReference>
<dbReference type="PANTHER" id="PTHR44757:SF2">
    <property type="entry name" value="BIOFILM ARCHITECTURE MAINTENANCE PROTEIN MBAA"/>
    <property type="match status" value="1"/>
</dbReference>
<dbReference type="InterPro" id="IPR029787">
    <property type="entry name" value="Nucleotide_cyclase"/>
</dbReference>
<evidence type="ECO:0000256" key="9">
    <source>
        <dbReference type="SAM" id="Phobius"/>
    </source>
</evidence>
<keyword evidence="6 14" id="KW-0418">Kinase</keyword>
<dbReference type="EMBL" id="QASN01000020">
    <property type="protein sequence ID" value="PTU73449.1"/>
    <property type="molecule type" value="Genomic_DNA"/>
</dbReference>
<dbReference type="NCBIfam" id="TIGR00254">
    <property type="entry name" value="GGDEF"/>
    <property type="match status" value="1"/>
</dbReference>
<dbReference type="InterPro" id="IPR052155">
    <property type="entry name" value="Biofilm_reg_signaling"/>
</dbReference>
<dbReference type="Proteomes" id="UP000244064">
    <property type="component" value="Unassembled WGS sequence"/>
</dbReference>
<dbReference type="Pfam" id="PF07694">
    <property type="entry name" value="5TM-5TMR_LYT"/>
    <property type="match status" value="1"/>
</dbReference>
<dbReference type="GO" id="GO:0005886">
    <property type="term" value="C:plasma membrane"/>
    <property type="evidence" value="ECO:0007669"/>
    <property type="project" value="UniProtKB-SubCell"/>
</dbReference>
<protein>
    <submittedName>
        <fullName evidence="14">Histidine kinase</fullName>
    </submittedName>
</protein>
<evidence type="ECO:0000256" key="8">
    <source>
        <dbReference type="ARBA" id="ARBA00023136"/>
    </source>
</evidence>
<dbReference type="PROSITE" id="PS50883">
    <property type="entry name" value="EAL"/>
    <property type="match status" value="1"/>
</dbReference>
<proteinExistence type="predicted"/>
<dbReference type="Gene3D" id="3.30.70.270">
    <property type="match status" value="1"/>
</dbReference>
<dbReference type="SUPFAM" id="SSF55785">
    <property type="entry name" value="PYP-like sensor domain (PAS domain)"/>
    <property type="match status" value="2"/>
</dbReference>
<dbReference type="NCBIfam" id="TIGR00229">
    <property type="entry name" value="sensory_box"/>
    <property type="match status" value="2"/>
</dbReference>
<name>A0A2T5P6S7_9PSED</name>
<comment type="caution">
    <text evidence="14">The sequence shown here is derived from an EMBL/GenBank/DDBJ whole genome shotgun (WGS) entry which is preliminary data.</text>
</comment>
<accession>A0A2T5P6S7</accession>